<evidence type="ECO:0000313" key="3">
    <source>
        <dbReference type="EMBL" id="EGW22767.1"/>
    </source>
</evidence>
<sequence>MNWYHWEHGVLTLNLHVQPKASKDEWAGLHGERLKLRVKAAPVDGKANQHLIAFIADEFGVSKSACKLITGESGREKRIAINSPKKLPSLPDSLHFDISL</sequence>
<evidence type="ECO:0000313" key="4">
    <source>
        <dbReference type="Proteomes" id="UP000004664"/>
    </source>
</evidence>
<dbReference type="STRING" id="697282.Mettu_1591"/>
<dbReference type="PANTHER" id="PTHR13420:SF7">
    <property type="entry name" value="UPF0235 PROTEIN C15ORF40"/>
    <property type="match status" value="1"/>
</dbReference>
<dbReference type="SMART" id="SM01152">
    <property type="entry name" value="DUF167"/>
    <property type="match status" value="1"/>
</dbReference>
<dbReference type="EMBL" id="JH109152">
    <property type="protein sequence ID" value="EGW22767.1"/>
    <property type="molecule type" value="Genomic_DNA"/>
</dbReference>
<dbReference type="OrthoDB" id="9800587at2"/>
<dbReference type="eggNOG" id="COG1872">
    <property type="taxonomic scope" value="Bacteria"/>
</dbReference>
<proteinExistence type="inferred from homology"/>
<dbReference type="Pfam" id="PF02594">
    <property type="entry name" value="DUF167"/>
    <property type="match status" value="1"/>
</dbReference>
<dbReference type="InterPro" id="IPR003746">
    <property type="entry name" value="DUF167"/>
</dbReference>
<accession>G3IUP4</accession>
<organism evidence="3 4">
    <name type="scientific">Methylobacter tundripaludum (strain ATCC BAA-1195 / DSM 17260 / SV96)</name>
    <dbReference type="NCBI Taxonomy" id="697282"/>
    <lineage>
        <taxon>Bacteria</taxon>
        <taxon>Pseudomonadati</taxon>
        <taxon>Pseudomonadota</taxon>
        <taxon>Gammaproteobacteria</taxon>
        <taxon>Methylococcales</taxon>
        <taxon>Methylococcaceae</taxon>
        <taxon>Methylobacter</taxon>
    </lineage>
</organism>
<dbReference type="PANTHER" id="PTHR13420">
    <property type="entry name" value="UPF0235 PROTEIN C15ORF40"/>
    <property type="match status" value="1"/>
</dbReference>
<dbReference type="GO" id="GO:0005737">
    <property type="term" value="C:cytoplasm"/>
    <property type="evidence" value="ECO:0007669"/>
    <property type="project" value="TreeGrafter"/>
</dbReference>
<dbReference type="HAMAP" id="MF_00634">
    <property type="entry name" value="UPF0235"/>
    <property type="match status" value="1"/>
</dbReference>
<dbReference type="NCBIfam" id="TIGR00251">
    <property type="entry name" value="DUF167 family protein"/>
    <property type="match status" value="1"/>
</dbReference>
<gene>
    <name evidence="3" type="ORF">Mettu_1591</name>
</gene>
<dbReference type="InterPro" id="IPR036591">
    <property type="entry name" value="YggU-like_sf"/>
</dbReference>
<dbReference type="Gene3D" id="3.30.1200.10">
    <property type="entry name" value="YggU-like"/>
    <property type="match status" value="1"/>
</dbReference>
<evidence type="ECO:0000256" key="1">
    <source>
        <dbReference type="ARBA" id="ARBA00010364"/>
    </source>
</evidence>
<dbReference type="HOGENOM" id="CLU_130694_5_0_6"/>
<dbReference type="SUPFAM" id="SSF69786">
    <property type="entry name" value="YggU-like"/>
    <property type="match status" value="1"/>
</dbReference>
<evidence type="ECO:0000256" key="2">
    <source>
        <dbReference type="HAMAP-Rule" id="MF_00634"/>
    </source>
</evidence>
<dbReference type="Proteomes" id="UP000004664">
    <property type="component" value="Unassembled WGS sequence"/>
</dbReference>
<comment type="similarity">
    <text evidence="1 2">Belongs to the UPF0235 family.</text>
</comment>
<name>G3IUP4_METTV</name>
<reference evidence="3 4" key="1">
    <citation type="submission" date="2011-06" db="EMBL/GenBank/DDBJ databases">
        <title>Genomic sequence of Methylobacter tundripaludum SV96.</title>
        <authorList>
            <consortium name="US DOE Joint Genome Institute"/>
            <person name="Lucas S."/>
            <person name="Han J."/>
            <person name="Lapidus A."/>
            <person name="Cheng J.-F."/>
            <person name="Goodwin L."/>
            <person name="Pitluck S."/>
            <person name="Held B."/>
            <person name="Detter J.C."/>
            <person name="Han C."/>
            <person name="Tapia R."/>
            <person name="Land M."/>
            <person name="Hauser L."/>
            <person name="Kyrpides N."/>
            <person name="Ivanova N."/>
            <person name="Ovchinnikova G."/>
            <person name="Pagani I."/>
            <person name="Klotz M.G."/>
            <person name="Dispirito A.A."/>
            <person name="Murrell J.C."/>
            <person name="Dunfield P."/>
            <person name="Kalyuzhnaya M.G."/>
            <person name="Svenning M."/>
            <person name="Trotsenko Y.A."/>
            <person name="Stein L.Y."/>
            <person name="Woyke T."/>
        </authorList>
    </citation>
    <scope>NUCLEOTIDE SEQUENCE [LARGE SCALE GENOMIC DNA]</scope>
    <source>
        <strain evidence="4">ATCC BAA-1195 / DSM 17260 / SV96</strain>
    </source>
</reference>
<keyword evidence="4" id="KW-1185">Reference proteome</keyword>
<protein>
    <recommendedName>
        <fullName evidence="2">UPF0235 protein Mettu_1591</fullName>
    </recommendedName>
</protein>
<dbReference type="AlphaFoldDB" id="G3IUP4"/>